<evidence type="ECO:0000313" key="2">
    <source>
        <dbReference type="Proteomes" id="UP000028302"/>
    </source>
</evidence>
<dbReference type="InterPro" id="IPR054211">
    <property type="entry name" value="DUF6918"/>
</dbReference>
<dbReference type="EMBL" id="APNK01000018">
    <property type="protein sequence ID" value="KEZ77001.1"/>
    <property type="molecule type" value="Genomic_DNA"/>
</dbReference>
<name>A0A084IJW7_SALHC</name>
<accession>A0A084IJW7</accession>
<evidence type="ECO:0000313" key="1">
    <source>
        <dbReference type="EMBL" id="KEZ77001.1"/>
    </source>
</evidence>
<sequence>MAETQHGPLAQQLLDDAVFPQLLEDSKALVASEVEKKNMAMRTGFNMVRKAKPNLVDRAMRTLLPEFVGALEPFYASAQADPDTHFRDHLMANQTEVADALLAVSDRRVADVDNRVVKSGYQRLRGRAQREVVAAMPGIAGVMSKYAD</sequence>
<dbReference type="Pfam" id="PF21893">
    <property type="entry name" value="DUF6918"/>
    <property type="match status" value="1"/>
</dbReference>
<organism evidence="1 2">
    <name type="scientific">Salinisphaera hydrothermalis (strain C41B8)</name>
    <dbReference type="NCBI Taxonomy" id="1304275"/>
    <lineage>
        <taxon>Bacteria</taxon>
        <taxon>Pseudomonadati</taxon>
        <taxon>Pseudomonadota</taxon>
        <taxon>Gammaproteobacteria</taxon>
        <taxon>Salinisphaerales</taxon>
        <taxon>Salinisphaeraceae</taxon>
        <taxon>Salinisphaera</taxon>
    </lineage>
</organism>
<dbReference type="STRING" id="1304275.C41B8_11815"/>
<proteinExistence type="predicted"/>
<gene>
    <name evidence="1" type="ORF">C41B8_11815</name>
</gene>
<dbReference type="eggNOG" id="ENOG5032ZDS">
    <property type="taxonomic scope" value="Bacteria"/>
</dbReference>
<dbReference type="RefSeq" id="WP_037338377.1">
    <property type="nucleotide sequence ID" value="NZ_APNK01000018.1"/>
</dbReference>
<reference evidence="1 2" key="1">
    <citation type="submission" date="2013-03" db="EMBL/GenBank/DDBJ databases">
        <title>Salinisphaera hydrothermalis C41B8 Genome Sequencing.</title>
        <authorList>
            <person name="Li C."/>
            <person name="Lai Q."/>
            <person name="Shao Z."/>
        </authorList>
    </citation>
    <scope>NUCLEOTIDE SEQUENCE [LARGE SCALE GENOMIC DNA]</scope>
    <source>
        <strain evidence="1 2">C41B8</strain>
    </source>
</reference>
<dbReference type="OrthoDB" id="7061756at2"/>
<protein>
    <submittedName>
        <fullName evidence="1">Uncharacterized protein</fullName>
    </submittedName>
</protein>
<comment type="caution">
    <text evidence="1">The sequence shown here is derived from an EMBL/GenBank/DDBJ whole genome shotgun (WGS) entry which is preliminary data.</text>
</comment>
<dbReference type="Proteomes" id="UP000028302">
    <property type="component" value="Unassembled WGS sequence"/>
</dbReference>
<keyword evidence="2" id="KW-1185">Reference proteome</keyword>
<dbReference type="AlphaFoldDB" id="A0A084IJW7"/>